<evidence type="ECO:0000313" key="4">
    <source>
        <dbReference type="Proteomes" id="UP001595721"/>
    </source>
</evidence>
<feature type="region of interest" description="Disordered" evidence="1">
    <location>
        <begin position="245"/>
        <end position="288"/>
    </location>
</feature>
<organism evidence="3 4">
    <name type="scientific">Paracoccus mangrovi</name>
    <dbReference type="NCBI Taxonomy" id="1715645"/>
    <lineage>
        <taxon>Bacteria</taxon>
        <taxon>Pseudomonadati</taxon>
        <taxon>Pseudomonadota</taxon>
        <taxon>Alphaproteobacteria</taxon>
        <taxon>Rhodobacterales</taxon>
        <taxon>Paracoccaceae</taxon>
        <taxon>Paracoccus</taxon>
    </lineage>
</organism>
<name>A0ABV7R650_9RHOB</name>
<dbReference type="Pfam" id="PF06812">
    <property type="entry name" value="ImpA_N"/>
    <property type="match status" value="1"/>
</dbReference>
<feature type="compositionally biased region" description="Low complexity" evidence="1">
    <location>
        <begin position="267"/>
        <end position="285"/>
    </location>
</feature>
<comment type="caution">
    <text evidence="3">The sequence shown here is derived from an EMBL/GenBank/DDBJ whole genome shotgun (WGS) entry which is preliminary data.</text>
</comment>
<evidence type="ECO:0000256" key="1">
    <source>
        <dbReference type="SAM" id="MobiDB-lite"/>
    </source>
</evidence>
<feature type="domain" description="ImpA N-terminal" evidence="2">
    <location>
        <begin position="7"/>
        <end position="134"/>
    </location>
</feature>
<reference evidence="4" key="1">
    <citation type="journal article" date="2019" name="Int. J. Syst. Evol. Microbiol.">
        <title>The Global Catalogue of Microorganisms (GCM) 10K type strain sequencing project: providing services to taxonomists for standard genome sequencing and annotation.</title>
        <authorList>
            <consortium name="The Broad Institute Genomics Platform"/>
            <consortium name="The Broad Institute Genome Sequencing Center for Infectious Disease"/>
            <person name="Wu L."/>
            <person name="Ma J."/>
        </authorList>
    </citation>
    <scope>NUCLEOTIDE SEQUENCE [LARGE SCALE GENOMIC DNA]</scope>
    <source>
        <strain evidence="4">KCTC 42899</strain>
    </source>
</reference>
<dbReference type="PANTHER" id="PTHR37951">
    <property type="entry name" value="CYTOPLASMIC PROTEIN-RELATED"/>
    <property type="match status" value="1"/>
</dbReference>
<proteinExistence type="predicted"/>
<dbReference type="EMBL" id="JBHRXJ010000015">
    <property type="protein sequence ID" value="MFC3529841.1"/>
    <property type="molecule type" value="Genomic_DNA"/>
</dbReference>
<dbReference type="Proteomes" id="UP001595721">
    <property type="component" value="Unassembled WGS sequence"/>
</dbReference>
<dbReference type="RefSeq" id="WP_377745941.1">
    <property type="nucleotide sequence ID" value="NZ_JBHRXJ010000015.1"/>
</dbReference>
<dbReference type="InterPro" id="IPR010657">
    <property type="entry name" value="ImpA_N"/>
</dbReference>
<sequence>MAAFNLLEPITPEMPCGPDLEQRDDPDFLDYYYEAESRLPERYFTPGLAPDGREDRQFDPRSVDLAAETAAIHGLLKRTRDLRLVSLLARFQILAGKLEGFADTLEDMAAILGQWPDEVHPRGADRRAAMDSLNSQPAVVMPLLHLPVLSNSELTLRRYMVATGKAEPRAGERELVGTDILSPLRVDANHKAVAVVQDRLSRASDALHRIQKLAASHPDTPLTLDLGALRAALTDMQTMIAQARPDLQPWSPTAIDPQPDPAPEEPAPSSDAQAVPAAAPKPAQRVPDRATAAVTLDAVARWLAGNEPSSPALVLVAQARALVGKPLVEAIEVLMPAQAPGAKLRIGQGSPFILSMDKLKALTQSGLDGQGGGDPAPAPITPPSIGRRADIVSQLLGVEGYFSAFEPASPVPLLLAKAREMLDKRFDAIVAELLASQVEPGQG</sequence>
<dbReference type="PANTHER" id="PTHR37951:SF1">
    <property type="entry name" value="TYPE VI SECRETION SYSTEM COMPONENT TSSA1"/>
    <property type="match status" value="1"/>
</dbReference>
<evidence type="ECO:0000313" key="3">
    <source>
        <dbReference type="EMBL" id="MFC3529841.1"/>
    </source>
</evidence>
<dbReference type="InterPro" id="IPR017740">
    <property type="entry name" value="TssA-like"/>
</dbReference>
<accession>A0ABV7R650</accession>
<evidence type="ECO:0000259" key="2">
    <source>
        <dbReference type="Pfam" id="PF06812"/>
    </source>
</evidence>
<protein>
    <submittedName>
        <fullName evidence="3">ImpA family type VI secretion system protein</fullName>
    </submittedName>
</protein>
<keyword evidence="4" id="KW-1185">Reference proteome</keyword>
<gene>
    <name evidence="3" type="ORF">ACFOMH_16830</name>
</gene>